<comment type="caution">
    <text evidence="5">The sequence shown here is derived from an EMBL/GenBank/DDBJ whole genome shotgun (WGS) entry which is preliminary data.</text>
</comment>
<dbReference type="CDD" id="cd01763">
    <property type="entry name" value="Ubl_SUMO_like"/>
    <property type="match status" value="1"/>
</dbReference>
<evidence type="ECO:0000256" key="2">
    <source>
        <dbReference type="ARBA" id="ARBA00023242"/>
    </source>
</evidence>
<dbReference type="Gene3D" id="3.10.20.90">
    <property type="entry name" value="Phosphatidylinositol 3-kinase Catalytic Subunit, Chain A, domain 1"/>
    <property type="match status" value="2"/>
</dbReference>
<comment type="subcellular location">
    <subcellularLocation>
        <location evidence="1">Nucleus</location>
    </subcellularLocation>
</comment>
<keyword evidence="6" id="KW-1185">Reference proteome</keyword>
<dbReference type="InterPro" id="IPR022617">
    <property type="entry name" value="Rad60/SUMO-like_dom"/>
</dbReference>
<evidence type="ECO:0000256" key="3">
    <source>
        <dbReference type="SAM" id="MobiDB-lite"/>
    </source>
</evidence>
<evidence type="ECO:0000313" key="5">
    <source>
        <dbReference type="EMBL" id="KNC34431.1"/>
    </source>
</evidence>
<dbReference type="Pfam" id="PF11976">
    <property type="entry name" value="Rad60-SLD"/>
    <property type="match status" value="1"/>
</dbReference>
<dbReference type="STRING" id="7375.A0A0L0CQB5"/>
<feature type="region of interest" description="Disordered" evidence="3">
    <location>
        <begin position="51"/>
        <end position="206"/>
    </location>
</feature>
<feature type="compositionally biased region" description="Polar residues" evidence="3">
    <location>
        <begin position="84"/>
        <end position="95"/>
    </location>
</feature>
<keyword evidence="2" id="KW-0539">Nucleus</keyword>
<dbReference type="GO" id="GO:0005634">
    <property type="term" value="C:nucleus"/>
    <property type="evidence" value="ECO:0007669"/>
    <property type="project" value="UniProtKB-SubCell"/>
</dbReference>
<dbReference type="InterPro" id="IPR052324">
    <property type="entry name" value="NFATC2-Int_DNA_Repair"/>
</dbReference>
<gene>
    <name evidence="5" type="ORF">FF38_03608</name>
</gene>
<dbReference type="InterPro" id="IPR000626">
    <property type="entry name" value="Ubiquitin-like_dom"/>
</dbReference>
<name>A0A0L0CQB5_LUCCU</name>
<reference evidence="5 6" key="1">
    <citation type="journal article" date="2015" name="Nat. Commun.">
        <title>Lucilia cuprina genome unlocks parasitic fly biology to underpin future interventions.</title>
        <authorList>
            <person name="Anstead C.A."/>
            <person name="Korhonen P.K."/>
            <person name="Young N.D."/>
            <person name="Hall R.S."/>
            <person name="Jex A.R."/>
            <person name="Murali S.C."/>
            <person name="Hughes D.S."/>
            <person name="Lee S.F."/>
            <person name="Perry T."/>
            <person name="Stroehlein A.J."/>
            <person name="Ansell B.R."/>
            <person name="Breugelmans B."/>
            <person name="Hofmann A."/>
            <person name="Qu J."/>
            <person name="Dugan S."/>
            <person name="Lee S.L."/>
            <person name="Chao H."/>
            <person name="Dinh H."/>
            <person name="Han Y."/>
            <person name="Doddapaneni H.V."/>
            <person name="Worley K.C."/>
            <person name="Muzny D.M."/>
            <person name="Ioannidis P."/>
            <person name="Waterhouse R.M."/>
            <person name="Zdobnov E.M."/>
            <person name="James P.J."/>
            <person name="Bagnall N.H."/>
            <person name="Kotze A.C."/>
            <person name="Gibbs R.A."/>
            <person name="Richards S."/>
            <person name="Batterham P."/>
            <person name="Gasser R.B."/>
        </authorList>
    </citation>
    <scope>NUCLEOTIDE SEQUENCE [LARGE SCALE GENOMIC DNA]</scope>
    <source>
        <strain evidence="5 6">LS</strain>
        <tissue evidence="5">Full body</tissue>
    </source>
</reference>
<feature type="compositionally biased region" description="Polar residues" evidence="3">
    <location>
        <begin position="160"/>
        <end position="191"/>
    </location>
</feature>
<dbReference type="OMA" id="WQSINIH"/>
<dbReference type="AlphaFoldDB" id="A0A0L0CQB5"/>
<evidence type="ECO:0000313" key="6">
    <source>
        <dbReference type="Proteomes" id="UP000037069"/>
    </source>
</evidence>
<accession>A0A0L0CQB5</accession>
<evidence type="ECO:0000259" key="4">
    <source>
        <dbReference type="PROSITE" id="PS50053"/>
    </source>
</evidence>
<protein>
    <recommendedName>
        <fullName evidence="4">Ubiquitin-like domain-containing protein</fullName>
    </recommendedName>
</protein>
<feature type="domain" description="Ubiquitin-like" evidence="4">
    <location>
        <begin position="397"/>
        <end position="472"/>
    </location>
</feature>
<dbReference type="OrthoDB" id="442921at2759"/>
<feature type="compositionally biased region" description="Basic and acidic residues" evidence="3">
    <location>
        <begin position="67"/>
        <end position="83"/>
    </location>
</feature>
<dbReference type="PANTHER" id="PTHR47187">
    <property type="entry name" value="NFATC2-INTERACTING PROTEIN"/>
    <property type="match status" value="1"/>
</dbReference>
<dbReference type="PROSITE" id="PS50053">
    <property type="entry name" value="UBIQUITIN_2"/>
    <property type="match status" value="1"/>
</dbReference>
<dbReference type="EMBL" id="JRES01000065">
    <property type="protein sequence ID" value="KNC34431.1"/>
    <property type="molecule type" value="Genomic_DNA"/>
</dbReference>
<feature type="compositionally biased region" description="Basic and acidic residues" evidence="3">
    <location>
        <begin position="106"/>
        <end position="129"/>
    </location>
</feature>
<sequence>MTEEFNIFKNLDELRKTNLLDQLKTLESTKSAELNDSLGLDNDDFDFDSLVNNNVQKSPTKRHRLKEKNTTPDKKSKKNEKSPRSSTSTDGSLSPTLPLLENLSKQVDEQPVGRRTRRSLDLSKKKTETILENIEPSSSKGRGRGGKGRGRGRGRGRGKTSTANTTDLSNNTTDISEISNGVLSNTSSNEVSTHEEESDNATTSTLTIMERFLQQGRRGRQRVMRARRQYMAEIAARSTQVDFIDLVSSPMPRVEGFIELDSDTEETGRTTRSKKKNQDEFTINSSVNKGSTNASLDISFDEDNPELNIKVNWKGKLESFKLRKYQKFSIIFTQLAERENISAENIVFNLNDRIIMTDDTPDSINYKIFHFIDGRVLKNRFNSPGAVTAATKKRDANKITLKIQSDKWKRPLQIDLMKTDKFRILYIKCAEELKVALDHLKLSFDGELLELNDTPADLDLEGGEAIDLRIKN</sequence>
<dbReference type="Proteomes" id="UP000037069">
    <property type="component" value="Unassembled WGS sequence"/>
</dbReference>
<proteinExistence type="predicted"/>
<dbReference type="InterPro" id="IPR029071">
    <property type="entry name" value="Ubiquitin-like_domsf"/>
</dbReference>
<evidence type="ECO:0000256" key="1">
    <source>
        <dbReference type="ARBA" id="ARBA00004123"/>
    </source>
</evidence>
<dbReference type="GO" id="GO:0045944">
    <property type="term" value="P:positive regulation of transcription by RNA polymerase II"/>
    <property type="evidence" value="ECO:0007669"/>
    <property type="project" value="TreeGrafter"/>
</dbReference>
<dbReference type="SUPFAM" id="SSF54236">
    <property type="entry name" value="Ubiquitin-like"/>
    <property type="match status" value="2"/>
</dbReference>
<organism evidence="5 6">
    <name type="scientific">Lucilia cuprina</name>
    <name type="common">Green bottle fly</name>
    <name type="synonym">Australian sheep blowfly</name>
    <dbReference type="NCBI Taxonomy" id="7375"/>
    <lineage>
        <taxon>Eukaryota</taxon>
        <taxon>Metazoa</taxon>
        <taxon>Ecdysozoa</taxon>
        <taxon>Arthropoda</taxon>
        <taxon>Hexapoda</taxon>
        <taxon>Insecta</taxon>
        <taxon>Pterygota</taxon>
        <taxon>Neoptera</taxon>
        <taxon>Endopterygota</taxon>
        <taxon>Diptera</taxon>
        <taxon>Brachycera</taxon>
        <taxon>Muscomorpha</taxon>
        <taxon>Oestroidea</taxon>
        <taxon>Calliphoridae</taxon>
        <taxon>Luciliinae</taxon>
        <taxon>Lucilia</taxon>
    </lineage>
</organism>
<dbReference type="PANTHER" id="PTHR47187:SF1">
    <property type="entry name" value="NFATC2-INTERACTING PROTEIN"/>
    <property type="match status" value="1"/>
</dbReference>
<feature type="compositionally biased region" description="Basic residues" evidence="3">
    <location>
        <begin position="141"/>
        <end position="158"/>
    </location>
</feature>